<organism evidence="2 3">
    <name type="scientific">Agromyces neolithicus</name>
    <dbReference type="NCBI Taxonomy" id="269420"/>
    <lineage>
        <taxon>Bacteria</taxon>
        <taxon>Bacillati</taxon>
        <taxon>Actinomycetota</taxon>
        <taxon>Actinomycetes</taxon>
        <taxon>Micrococcales</taxon>
        <taxon>Microbacteriaceae</taxon>
        <taxon>Agromyces</taxon>
    </lineage>
</organism>
<reference evidence="2 3" key="1">
    <citation type="journal article" date="2019" name="Int. J. Syst. Evol. Microbiol.">
        <title>The Global Catalogue of Microorganisms (GCM) 10K type strain sequencing project: providing services to taxonomists for standard genome sequencing and annotation.</title>
        <authorList>
            <consortium name="The Broad Institute Genomics Platform"/>
            <consortium name="The Broad Institute Genome Sequencing Center for Infectious Disease"/>
            <person name="Wu L."/>
            <person name="Ma J."/>
        </authorList>
    </citation>
    <scope>NUCLEOTIDE SEQUENCE [LARGE SCALE GENOMIC DNA]</scope>
    <source>
        <strain evidence="2 3">JCM 14322</strain>
    </source>
</reference>
<dbReference type="InterPro" id="IPR003356">
    <property type="entry name" value="DNA_methylase_A-5"/>
</dbReference>
<evidence type="ECO:0000313" key="3">
    <source>
        <dbReference type="Proteomes" id="UP001500002"/>
    </source>
</evidence>
<dbReference type="Proteomes" id="UP001500002">
    <property type="component" value="Unassembled WGS sequence"/>
</dbReference>
<dbReference type="InterPro" id="IPR029063">
    <property type="entry name" value="SAM-dependent_MTases_sf"/>
</dbReference>
<dbReference type="Pfam" id="PF02384">
    <property type="entry name" value="N6_Mtase"/>
    <property type="match status" value="1"/>
</dbReference>
<sequence length="422" mass="45577">MEDAIKRELEHAGFEFVQAQPRLGELRNLRPDLIGWAADAYGELVPWAVVESKRRLDKPELALAELARYRELLHTVEHYLVLDGQWFRAGDGLRSIEPVDAPLAPRYGGGGELRDLSLATSLIAERLWRSADRARTHGRSALDAAPQIIRDTAQQGIQIAPGAFARVAPKTMFQAVRRVVMSATERGQYRESFSLTPVLAAAMAALVGNKLSGTVLDPFAGVGTLLWSVADRAVDEQADVNLRGNETNSLVLDVAAAIGSASPLPVSFEAHDEYFGLVELADAIVTVPPFGFSFQPSGAHYELLNGHRARDGDVANVDKILRRLAPGGRAVILVPSGFTFRASGEEYRRFLASRFRVAALLGLEGALQPHTSVSTVLMVIDHAEPGETFVAQLAGDWQSQLSPGGAALGAALDHIDGRTARI</sequence>
<name>A0ABN2MDP5_9MICO</name>
<dbReference type="Gene3D" id="3.40.50.150">
    <property type="entry name" value="Vaccinia Virus protein VP39"/>
    <property type="match status" value="1"/>
</dbReference>
<evidence type="ECO:0000313" key="2">
    <source>
        <dbReference type="EMBL" id="GAA1821057.1"/>
    </source>
</evidence>
<dbReference type="PRINTS" id="PR00507">
    <property type="entry name" value="N12N6MTFRASE"/>
</dbReference>
<dbReference type="RefSeq" id="WP_344297933.1">
    <property type="nucleotide sequence ID" value="NZ_BAAANJ010000023.1"/>
</dbReference>
<feature type="domain" description="DNA methylase adenine-specific" evidence="1">
    <location>
        <begin position="201"/>
        <end position="384"/>
    </location>
</feature>
<protein>
    <recommendedName>
        <fullName evidence="1">DNA methylase adenine-specific domain-containing protein</fullName>
    </recommendedName>
</protein>
<accession>A0ABN2MDP5</accession>
<dbReference type="EMBL" id="BAAANJ010000023">
    <property type="protein sequence ID" value="GAA1821057.1"/>
    <property type="molecule type" value="Genomic_DNA"/>
</dbReference>
<keyword evidence="3" id="KW-1185">Reference proteome</keyword>
<evidence type="ECO:0000259" key="1">
    <source>
        <dbReference type="Pfam" id="PF02384"/>
    </source>
</evidence>
<proteinExistence type="predicted"/>
<gene>
    <name evidence="2" type="ORF">GCM10009749_34760</name>
</gene>
<dbReference type="SUPFAM" id="SSF53335">
    <property type="entry name" value="S-adenosyl-L-methionine-dependent methyltransferases"/>
    <property type="match status" value="1"/>
</dbReference>
<comment type="caution">
    <text evidence="2">The sequence shown here is derived from an EMBL/GenBank/DDBJ whole genome shotgun (WGS) entry which is preliminary data.</text>
</comment>